<dbReference type="AlphaFoldDB" id="A0A382T9Q1"/>
<evidence type="ECO:0008006" key="2">
    <source>
        <dbReference type="Google" id="ProtNLM"/>
    </source>
</evidence>
<reference evidence="1" key="1">
    <citation type="submission" date="2018-05" db="EMBL/GenBank/DDBJ databases">
        <authorList>
            <person name="Lanie J.A."/>
            <person name="Ng W.-L."/>
            <person name="Kazmierczak K.M."/>
            <person name="Andrzejewski T.M."/>
            <person name="Davidsen T.M."/>
            <person name="Wayne K.J."/>
            <person name="Tettelin H."/>
            <person name="Glass J.I."/>
            <person name="Rusch D."/>
            <person name="Podicherti R."/>
            <person name="Tsui H.-C.T."/>
            <person name="Winkler M.E."/>
        </authorList>
    </citation>
    <scope>NUCLEOTIDE SEQUENCE</scope>
</reference>
<organism evidence="1">
    <name type="scientific">marine metagenome</name>
    <dbReference type="NCBI Taxonomy" id="408172"/>
    <lineage>
        <taxon>unclassified sequences</taxon>
        <taxon>metagenomes</taxon>
        <taxon>ecological metagenomes</taxon>
    </lineage>
</organism>
<proteinExistence type="predicted"/>
<protein>
    <recommendedName>
        <fullName evidence="2">DNA polymerase III delta N-terminal domain-containing protein</fullName>
    </recommendedName>
</protein>
<gene>
    <name evidence="1" type="ORF">METZ01_LOCUS371369</name>
</gene>
<accession>A0A382T9Q1</accession>
<dbReference type="EMBL" id="UINC01134767">
    <property type="protein sequence ID" value="SVD18515.1"/>
    <property type="molecule type" value="Genomic_DNA"/>
</dbReference>
<sequence length="250" mass="29834">NSLFYKSKIILYENPKEIDGEYLDTIDHTNTAIIISHTNLTNSSKIKKYFDSHKELFSISCYKLSRNIKKIFLDFFLKQHKIQLERDCYWFFLDNTDSRYQLFENEITKLINYDKKEIMVKDLRHLLSNSDSEEIDDLFFLIFEKNKEIIQQSCRAINSSSDSYLVLQRIKFFLNLLYNAKNINEVIEIYPKYLFKYKTRFLSIFEKTNTKKIASALALIKKTELLLRKHASMHQAISQRFLLNLKKSLG</sequence>
<evidence type="ECO:0000313" key="1">
    <source>
        <dbReference type="EMBL" id="SVD18515.1"/>
    </source>
</evidence>
<feature type="non-terminal residue" evidence="1">
    <location>
        <position position="1"/>
    </location>
</feature>
<name>A0A382T9Q1_9ZZZZ</name>